<dbReference type="EMBL" id="JAAAID010001283">
    <property type="protein sequence ID" value="KAG0010697.1"/>
    <property type="molecule type" value="Genomic_DNA"/>
</dbReference>
<name>A0A9P6MRH4_9FUNG</name>
<comment type="caution">
    <text evidence="10">The sequence shown here is derived from an EMBL/GenBank/DDBJ whole genome shotgun (WGS) entry which is preliminary data.</text>
</comment>
<feature type="compositionally biased region" description="Basic residues" evidence="9">
    <location>
        <begin position="177"/>
        <end position="193"/>
    </location>
</feature>
<keyword evidence="6" id="KW-0804">Transcription</keyword>
<reference evidence="10" key="1">
    <citation type="journal article" date="2020" name="Fungal Divers.">
        <title>Resolving the Mortierellaceae phylogeny through synthesis of multi-gene phylogenetics and phylogenomics.</title>
        <authorList>
            <person name="Vandepol N."/>
            <person name="Liber J."/>
            <person name="Desiro A."/>
            <person name="Na H."/>
            <person name="Kennedy M."/>
            <person name="Barry K."/>
            <person name="Grigoriev I.V."/>
            <person name="Miller A.N."/>
            <person name="O'Donnell K."/>
            <person name="Stajich J.E."/>
            <person name="Bonito G."/>
        </authorList>
    </citation>
    <scope>NUCLEOTIDE SEQUENCE</scope>
    <source>
        <strain evidence="10">NRRL 2769</strain>
    </source>
</reference>
<dbReference type="GO" id="GO:0006357">
    <property type="term" value="P:regulation of transcription by RNA polymerase II"/>
    <property type="evidence" value="ECO:0007669"/>
    <property type="project" value="InterPro"/>
</dbReference>
<feature type="compositionally biased region" description="Polar residues" evidence="9">
    <location>
        <begin position="154"/>
        <end position="173"/>
    </location>
</feature>
<comment type="subcellular location">
    <subcellularLocation>
        <location evidence="1">Nucleus</location>
    </subcellularLocation>
</comment>
<feature type="compositionally biased region" description="Basic and acidic residues" evidence="9">
    <location>
        <begin position="201"/>
        <end position="214"/>
    </location>
</feature>
<accession>A0A9P6MRH4</accession>
<keyword evidence="4" id="KW-0805">Transcription regulation</keyword>
<dbReference type="AlphaFoldDB" id="A0A9P6MRH4"/>
<evidence type="ECO:0000256" key="7">
    <source>
        <dbReference type="ARBA" id="ARBA00023242"/>
    </source>
</evidence>
<evidence type="ECO:0000256" key="2">
    <source>
        <dbReference type="ARBA" id="ARBA00009259"/>
    </source>
</evidence>
<evidence type="ECO:0000256" key="6">
    <source>
        <dbReference type="ARBA" id="ARBA00023163"/>
    </source>
</evidence>
<proteinExistence type="inferred from homology"/>
<dbReference type="GO" id="GO:0070847">
    <property type="term" value="C:core mediator complex"/>
    <property type="evidence" value="ECO:0007669"/>
    <property type="project" value="TreeGrafter"/>
</dbReference>
<feature type="region of interest" description="Disordered" evidence="9">
    <location>
        <begin position="126"/>
        <end position="269"/>
    </location>
</feature>
<evidence type="ECO:0000256" key="4">
    <source>
        <dbReference type="ARBA" id="ARBA00023015"/>
    </source>
</evidence>
<dbReference type="GO" id="GO:0016592">
    <property type="term" value="C:mediator complex"/>
    <property type="evidence" value="ECO:0007669"/>
    <property type="project" value="InterPro"/>
</dbReference>
<evidence type="ECO:0000256" key="8">
    <source>
        <dbReference type="ARBA" id="ARBA00032018"/>
    </source>
</evidence>
<keyword evidence="5" id="KW-0010">Activator</keyword>
<dbReference type="PANTHER" id="PTHR28270:SF1">
    <property type="entry name" value="MEDIATOR OF RNA POLYMERASE II TRANSCRIPTION SUBUNIT 19"/>
    <property type="match status" value="1"/>
</dbReference>
<dbReference type="InterPro" id="IPR013942">
    <property type="entry name" value="Mediator_Med19_fun"/>
</dbReference>
<organism evidence="10 11">
    <name type="scientific">Entomortierella chlamydospora</name>
    <dbReference type="NCBI Taxonomy" id="101097"/>
    <lineage>
        <taxon>Eukaryota</taxon>
        <taxon>Fungi</taxon>
        <taxon>Fungi incertae sedis</taxon>
        <taxon>Mucoromycota</taxon>
        <taxon>Mortierellomycotina</taxon>
        <taxon>Mortierellomycetes</taxon>
        <taxon>Mortierellales</taxon>
        <taxon>Mortierellaceae</taxon>
        <taxon>Entomortierella</taxon>
    </lineage>
</organism>
<evidence type="ECO:0000256" key="5">
    <source>
        <dbReference type="ARBA" id="ARBA00023159"/>
    </source>
</evidence>
<protein>
    <recommendedName>
        <fullName evidence="3">Mediator of RNA polymerase II transcription subunit 19</fullName>
    </recommendedName>
    <alternativeName>
        <fullName evidence="8">Mediator complex subunit 19</fullName>
    </alternativeName>
</protein>
<keyword evidence="7" id="KW-0539">Nucleus</keyword>
<dbReference type="PANTHER" id="PTHR28270">
    <property type="entry name" value="MEDIATOR OF RNA POLYMERASE II TRANSCRIPTION SUBUNIT 19"/>
    <property type="match status" value="1"/>
</dbReference>
<dbReference type="GO" id="GO:0003712">
    <property type="term" value="F:transcription coregulator activity"/>
    <property type="evidence" value="ECO:0007669"/>
    <property type="project" value="InterPro"/>
</dbReference>
<evidence type="ECO:0000313" key="11">
    <source>
        <dbReference type="Proteomes" id="UP000703661"/>
    </source>
</evidence>
<evidence type="ECO:0000256" key="1">
    <source>
        <dbReference type="ARBA" id="ARBA00004123"/>
    </source>
</evidence>
<evidence type="ECO:0000256" key="3">
    <source>
        <dbReference type="ARBA" id="ARBA00019615"/>
    </source>
</evidence>
<evidence type="ECO:0000313" key="10">
    <source>
        <dbReference type="EMBL" id="KAG0010697.1"/>
    </source>
</evidence>
<comment type="similarity">
    <text evidence="2">Belongs to the Mediator complex subunit 19 family.</text>
</comment>
<sequence>MAENEDTATNAQPNSPKLYYIKEARAKAVPQQLTGSHDLMTTFNLLPLYNKYVKQKFENNEDVPPIEPTYFPFISDLPGKNVIRPGNYIRALLEAPEKSYGPIHAFPSSTIRDGFSLRPGPVTGFDSSVLGTEEDTANRNSLKIPAARGAVTGDSHNSGYGDSNSVPPGSSPAQYGHSHHHSHLHPGHTHHGSKSSTSSPHVDRAERGDGDGSREHKHKKKKKKRKHEHDHDHTHHEGEGDSEHRKKKKRKKEREGHGEYGEHGDVDIM</sequence>
<feature type="compositionally biased region" description="Basic residues" evidence="9">
    <location>
        <begin position="215"/>
        <end position="228"/>
    </location>
</feature>
<keyword evidence="11" id="KW-1185">Reference proteome</keyword>
<feature type="compositionally biased region" description="Basic and acidic residues" evidence="9">
    <location>
        <begin position="253"/>
        <end position="269"/>
    </location>
</feature>
<evidence type="ECO:0000256" key="9">
    <source>
        <dbReference type="SAM" id="MobiDB-lite"/>
    </source>
</evidence>
<feature type="compositionally biased region" description="Basic and acidic residues" evidence="9">
    <location>
        <begin position="229"/>
        <end position="244"/>
    </location>
</feature>
<dbReference type="Proteomes" id="UP000703661">
    <property type="component" value="Unassembled WGS sequence"/>
</dbReference>
<gene>
    <name evidence="10" type="ORF">BGZ80_001255</name>
</gene>